<dbReference type="InterPro" id="IPR036291">
    <property type="entry name" value="NAD(P)-bd_dom_sf"/>
</dbReference>
<comment type="caution">
    <text evidence="5">The sequence shown here is derived from an EMBL/GenBank/DDBJ whole genome shotgun (WGS) entry which is preliminary data.</text>
</comment>
<dbReference type="SUPFAM" id="SSF52283">
    <property type="entry name" value="Formate/glycerate dehydrogenase catalytic domain-like"/>
    <property type="match status" value="1"/>
</dbReference>
<dbReference type="Pfam" id="PF02826">
    <property type="entry name" value="2-Hacid_dh_C"/>
    <property type="match status" value="1"/>
</dbReference>
<keyword evidence="2" id="KW-0560">Oxidoreductase</keyword>
<evidence type="ECO:0000256" key="1">
    <source>
        <dbReference type="ARBA" id="ARBA00005854"/>
    </source>
</evidence>
<organism evidence="5 6">
    <name type="scientific">Candidatus Woykebacteria bacterium RBG_13_40_7b</name>
    <dbReference type="NCBI Taxonomy" id="1802594"/>
    <lineage>
        <taxon>Bacteria</taxon>
        <taxon>Candidatus Woykeibacteriota</taxon>
    </lineage>
</organism>
<dbReference type="PROSITE" id="PS00065">
    <property type="entry name" value="D_2_HYDROXYACID_DH_1"/>
    <property type="match status" value="1"/>
</dbReference>
<dbReference type="InterPro" id="IPR050418">
    <property type="entry name" value="D-iso_2-hydroxyacid_DH_PdxB"/>
</dbReference>
<accession>A0A1G1W6P3</accession>
<dbReference type="PANTHER" id="PTHR43761:SF1">
    <property type="entry name" value="D-ISOMER SPECIFIC 2-HYDROXYACID DEHYDROGENASE CATALYTIC DOMAIN-CONTAINING PROTEIN-RELATED"/>
    <property type="match status" value="1"/>
</dbReference>
<dbReference type="AlphaFoldDB" id="A0A1G1W6P3"/>
<proteinExistence type="inferred from homology"/>
<evidence type="ECO:0000313" key="5">
    <source>
        <dbReference type="EMBL" id="OGY23301.1"/>
    </source>
</evidence>
<feature type="domain" description="D-isomer specific 2-hydroxyacid dehydrogenase NAD-binding" evidence="4">
    <location>
        <begin position="110"/>
        <end position="252"/>
    </location>
</feature>
<sequence>MLTKVLFIDFKEGDIQPDYLNRINKLFGKIEFTSSSDSKLKQSLNDTGAILAKIFTKIDEEIINSAPNLKYIGVLATAFDAIDAKYARSKNITVCNLGGYSTEAVSEFFFALLFETVRALEQAKQQARDEDYSFDKFLGIELKNRTLGVIGAGKIGSRIAEIGLGIGMKVIYFSRKNKPEIDKRGAEKRELEQVLSVSDFVSLNLVLNKETEGIINKERIALLKKGCVFINLAPPTLIDQETVLEKAGSGEIT</sequence>
<dbReference type="PANTHER" id="PTHR43761">
    <property type="entry name" value="D-ISOMER SPECIFIC 2-HYDROXYACID DEHYDROGENASE FAMILY PROTEIN (AFU_ORTHOLOGUE AFUA_1G13630)"/>
    <property type="match status" value="1"/>
</dbReference>
<feature type="non-terminal residue" evidence="5">
    <location>
        <position position="253"/>
    </location>
</feature>
<reference evidence="5 6" key="1">
    <citation type="journal article" date="2016" name="Nat. Commun.">
        <title>Thousands of microbial genomes shed light on interconnected biogeochemical processes in an aquifer system.</title>
        <authorList>
            <person name="Anantharaman K."/>
            <person name="Brown C.T."/>
            <person name="Hug L.A."/>
            <person name="Sharon I."/>
            <person name="Castelle C.J."/>
            <person name="Probst A.J."/>
            <person name="Thomas B.C."/>
            <person name="Singh A."/>
            <person name="Wilkins M.J."/>
            <person name="Karaoz U."/>
            <person name="Brodie E.L."/>
            <person name="Williams K.H."/>
            <person name="Hubbard S.S."/>
            <person name="Banfield J.F."/>
        </authorList>
    </citation>
    <scope>NUCLEOTIDE SEQUENCE [LARGE SCALE GENOMIC DNA]</scope>
</reference>
<gene>
    <name evidence="5" type="ORF">A2Y57_04910</name>
</gene>
<dbReference type="EMBL" id="MHCQ01000044">
    <property type="protein sequence ID" value="OGY23301.1"/>
    <property type="molecule type" value="Genomic_DNA"/>
</dbReference>
<evidence type="ECO:0000313" key="6">
    <source>
        <dbReference type="Proteomes" id="UP000177103"/>
    </source>
</evidence>
<dbReference type="InterPro" id="IPR006140">
    <property type="entry name" value="D-isomer_DH_NAD-bd"/>
</dbReference>
<evidence type="ECO:0000259" key="4">
    <source>
        <dbReference type="Pfam" id="PF02826"/>
    </source>
</evidence>
<dbReference type="InterPro" id="IPR029752">
    <property type="entry name" value="D-isomer_DH_CS1"/>
</dbReference>
<comment type="similarity">
    <text evidence="1">Belongs to the D-isomer specific 2-hydroxyacid dehydrogenase family.</text>
</comment>
<name>A0A1G1W6P3_9BACT</name>
<dbReference type="GO" id="GO:0051287">
    <property type="term" value="F:NAD binding"/>
    <property type="evidence" value="ECO:0007669"/>
    <property type="project" value="InterPro"/>
</dbReference>
<dbReference type="Proteomes" id="UP000177103">
    <property type="component" value="Unassembled WGS sequence"/>
</dbReference>
<dbReference type="Gene3D" id="3.40.50.720">
    <property type="entry name" value="NAD(P)-binding Rossmann-like Domain"/>
    <property type="match status" value="2"/>
</dbReference>
<keyword evidence="3" id="KW-0520">NAD</keyword>
<evidence type="ECO:0000256" key="3">
    <source>
        <dbReference type="ARBA" id="ARBA00023027"/>
    </source>
</evidence>
<evidence type="ECO:0000256" key="2">
    <source>
        <dbReference type="ARBA" id="ARBA00023002"/>
    </source>
</evidence>
<dbReference type="SUPFAM" id="SSF51735">
    <property type="entry name" value="NAD(P)-binding Rossmann-fold domains"/>
    <property type="match status" value="1"/>
</dbReference>
<dbReference type="GO" id="GO:0016616">
    <property type="term" value="F:oxidoreductase activity, acting on the CH-OH group of donors, NAD or NADP as acceptor"/>
    <property type="evidence" value="ECO:0007669"/>
    <property type="project" value="InterPro"/>
</dbReference>
<protein>
    <recommendedName>
        <fullName evidence="4">D-isomer specific 2-hydroxyacid dehydrogenase NAD-binding domain-containing protein</fullName>
    </recommendedName>
</protein>